<dbReference type="InterPro" id="IPR013905">
    <property type="entry name" value="Lgl_C_dom"/>
</dbReference>
<comment type="caution">
    <text evidence="5">The sequence shown here is derived from an EMBL/GenBank/DDBJ whole genome shotgun (WGS) entry which is preliminary data.</text>
</comment>
<feature type="coiled-coil region" evidence="3">
    <location>
        <begin position="1004"/>
        <end position="1031"/>
    </location>
</feature>
<dbReference type="Gene3D" id="2.130.10.10">
    <property type="entry name" value="YVTN repeat-like/Quinoprotein amine dehydrogenase"/>
    <property type="match status" value="2"/>
</dbReference>
<feature type="domain" description="Lethal giant larvae (Lgl)-like C-terminal" evidence="4">
    <location>
        <begin position="588"/>
        <end position="846"/>
    </location>
</feature>
<comment type="similarity">
    <text evidence="1">Belongs to the WD repeat L(2)GL family.</text>
</comment>
<evidence type="ECO:0000256" key="1">
    <source>
        <dbReference type="ARBA" id="ARBA00008070"/>
    </source>
</evidence>
<dbReference type="SMART" id="SM00320">
    <property type="entry name" value="WD40"/>
    <property type="match status" value="5"/>
</dbReference>
<proteinExistence type="inferred from homology"/>
<dbReference type="Pfam" id="PF08596">
    <property type="entry name" value="Lgl_C"/>
    <property type="match status" value="1"/>
</dbReference>
<dbReference type="GO" id="GO:0005886">
    <property type="term" value="C:plasma membrane"/>
    <property type="evidence" value="ECO:0007669"/>
    <property type="project" value="TreeGrafter"/>
</dbReference>
<dbReference type="EMBL" id="JAMYWD010000008">
    <property type="protein sequence ID" value="KAJ4962540.1"/>
    <property type="molecule type" value="Genomic_DNA"/>
</dbReference>
<name>A0A9Q0K5B5_9MAGN</name>
<keyword evidence="6" id="KW-1185">Reference proteome</keyword>
<accession>A0A9Q0K5B5</accession>
<sequence>MFVKKFVEKAFKPGGNLNGLRPDDIDPRPVFHYGIPAGSTLLAYDSIQKILAISTKDGRIKLLGQDNTQALLESNEAVPSKFLQFLENQCILLNVTVQNHIEVWDIYRKQLSYVHIFEEEITSFTVIQQSLYVYIGDSLGNVSVWMLDQEQCHFVQMKYHIPFSASHGKTTEVADNAAVLHILPQPMAESKRVLLIFRDGLIILWGIQESKVIFITGGSMLQSLSHETKKVTAACWACPFGSKVVLGYSNGEIFLWSIPPISDPRSDIQADKDLFAAQNVPICKLNLGYKMDQIPIISLKWAYADGKACRLYVNGASSSVSSNLLQVIMMNEHTESRTIKFVFPLPDSCIDMETISSTSDQSKQKGDFLLILLKSGQLYVYDDSTIGKYLLQCQSKSPLSVPKEVVVKLPFSDSSITIAKFITNDSTLSTSTAKDYNLLAKSSTPLLPNDMKGKDTSNSCLTHFSGFAKIKNLYITGHSNGAINFWDVSCPLFLPISSITQQNEDDYSLSGVPVTALYFDSNSRVLVSGDHSGMVRIFQFKPEPFASENNFLGSAKKGCSHIIQKVKLLKVNGSVLSININHGSKHLALGSDKGYVSLVDMEGPTILYQKQVMSELCTDVISLQFGTCSFHGFDKNVLLVVTKDSSVLAIETDTGNTLSNTMVHPKKPSRALFMQILDGQAISGKGSDTSDGLDSSKGSCVQDTNPKQSFLLLCSEKAVYVYSLELAVQGVKKVHYKKKFHGSSCSWASTFCTPHNDVGLILLFTSGKIEIRSLPELSLIKETSIRGFTFSNSKSASWSDSSICSSFDGELILVNGDREVFFVSVLSGNEIYRLLDPISQVYQKDLVCLQEGPVCGPIIHKEKKKGIFSSVIKDLKGNKVKNGQNAEVEDSKENIEALFAIFSIANFPTVVANRDSLAVEDDVELNIDDIDLEDPGESSKAQSMIPGLNKQKLTRKFQAIKGKLRQMKVRNEKTSAKEEHEDEKVGTVDQIKKKYGFPYGETSAAKMAENKNKIQDNLRKLQGINNRATEMQDTAQSFSILANEVLRTAEQDRRSS</sequence>
<dbReference type="PANTHER" id="PTHR10241">
    <property type="entry name" value="LETHAL 2 GIANT LARVAE PROTEIN"/>
    <property type="match status" value="1"/>
</dbReference>
<evidence type="ECO:0000256" key="2">
    <source>
        <dbReference type="ARBA" id="ARBA00022483"/>
    </source>
</evidence>
<dbReference type="PANTHER" id="PTHR10241:SF27">
    <property type="entry name" value="TRANSDUCIN_WD40 REPEAT-LIKE SUPERFAMILY PROTEIN"/>
    <property type="match status" value="1"/>
</dbReference>
<evidence type="ECO:0000313" key="6">
    <source>
        <dbReference type="Proteomes" id="UP001141806"/>
    </source>
</evidence>
<gene>
    <name evidence="5" type="ORF">NE237_022479</name>
</gene>
<dbReference type="GO" id="GO:0006887">
    <property type="term" value="P:exocytosis"/>
    <property type="evidence" value="ECO:0007669"/>
    <property type="project" value="UniProtKB-KW"/>
</dbReference>
<dbReference type="Proteomes" id="UP001141806">
    <property type="component" value="Unassembled WGS sequence"/>
</dbReference>
<reference evidence="5" key="1">
    <citation type="journal article" date="2023" name="Plant J.">
        <title>The genome of the king protea, Protea cynaroides.</title>
        <authorList>
            <person name="Chang J."/>
            <person name="Duong T.A."/>
            <person name="Schoeman C."/>
            <person name="Ma X."/>
            <person name="Roodt D."/>
            <person name="Barker N."/>
            <person name="Li Z."/>
            <person name="Van de Peer Y."/>
            <person name="Mizrachi E."/>
        </authorList>
    </citation>
    <scope>NUCLEOTIDE SEQUENCE</scope>
    <source>
        <tissue evidence="5">Young leaves</tissue>
    </source>
</reference>
<dbReference type="GO" id="GO:0005096">
    <property type="term" value="F:GTPase activator activity"/>
    <property type="evidence" value="ECO:0007669"/>
    <property type="project" value="TreeGrafter"/>
</dbReference>
<evidence type="ECO:0000256" key="3">
    <source>
        <dbReference type="SAM" id="Coils"/>
    </source>
</evidence>
<dbReference type="GO" id="GO:0005737">
    <property type="term" value="C:cytoplasm"/>
    <property type="evidence" value="ECO:0007669"/>
    <property type="project" value="TreeGrafter"/>
</dbReference>
<evidence type="ECO:0000259" key="4">
    <source>
        <dbReference type="Pfam" id="PF08596"/>
    </source>
</evidence>
<dbReference type="InterPro" id="IPR036322">
    <property type="entry name" value="WD40_repeat_dom_sf"/>
</dbReference>
<dbReference type="GO" id="GO:0019905">
    <property type="term" value="F:syntaxin binding"/>
    <property type="evidence" value="ECO:0007669"/>
    <property type="project" value="TreeGrafter"/>
</dbReference>
<dbReference type="InterPro" id="IPR001680">
    <property type="entry name" value="WD40_rpt"/>
</dbReference>
<dbReference type="OrthoDB" id="19944at2759"/>
<evidence type="ECO:0000313" key="5">
    <source>
        <dbReference type="EMBL" id="KAJ4962540.1"/>
    </source>
</evidence>
<dbReference type="CDD" id="cd15873">
    <property type="entry name" value="R-SNARE_STXBP5_6"/>
    <property type="match status" value="1"/>
</dbReference>
<keyword evidence="2" id="KW-0268">Exocytosis</keyword>
<protein>
    <recommendedName>
        <fullName evidence="4">Lethal giant larvae (Lgl)-like C-terminal domain-containing protein</fullName>
    </recommendedName>
</protein>
<dbReference type="GO" id="GO:0045159">
    <property type="term" value="F:myosin II binding"/>
    <property type="evidence" value="ECO:0007669"/>
    <property type="project" value="TreeGrafter"/>
</dbReference>
<organism evidence="5 6">
    <name type="scientific">Protea cynaroides</name>
    <dbReference type="NCBI Taxonomy" id="273540"/>
    <lineage>
        <taxon>Eukaryota</taxon>
        <taxon>Viridiplantae</taxon>
        <taxon>Streptophyta</taxon>
        <taxon>Embryophyta</taxon>
        <taxon>Tracheophyta</taxon>
        <taxon>Spermatophyta</taxon>
        <taxon>Magnoliopsida</taxon>
        <taxon>Proteales</taxon>
        <taxon>Proteaceae</taxon>
        <taxon>Protea</taxon>
    </lineage>
</organism>
<keyword evidence="3" id="KW-0175">Coiled coil</keyword>
<dbReference type="SUPFAM" id="SSF50978">
    <property type="entry name" value="WD40 repeat-like"/>
    <property type="match status" value="2"/>
</dbReference>
<dbReference type="InterPro" id="IPR015943">
    <property type="entry name" value="WD40/YVTN_repeat-like_dom_sf"/>
</dbReference>
<dbReference type="GO" id="GO:0006893">
    <property type="term" value="P:Golgi to plasma membrane transport"/>
    <property type="evidence" value="ECO:0007669"/>
    <property type="project" value="TreeGrafter"/>
</dbReference>
<dbReference type="AlphaFoldDB" id="A0A9Q0K5B5"/>